<evidence type="ECO:0000256" key="5">
    <source>
        <dbReference type="ARBA" id="ARBA00049429"/>
    </source>
</evidence>
<sequence length="411" mass="47046">MKHPLNVTSEIGELKTVLLHRPGKEIENLTPQYLKRLLFDDIPFLPAIQKEHDYFANILSNRGIEVLYLDKLMTEAIQLDETRMSFIEKVLWESQSNINGSYETVKDYLLSLPPDELVKKVMSGVVKSDIDQDKKIHLHELMPDHYPFYLDPMPNLYFTRDPAAVIGEGITINRMHEPARRRESIFMDYIMNHHPRFNKHEIPAYFKRDDLYSLEGGDELILSDEVVAIGVSARTSAQGIEKLARELFTRQKSIKKVVAVEIPKIRAFMHLDTVFTMIDHDKFTYHPAIEDRDGSMKIYILEQEENSDLLKITEKNSLKVTLKEVLHLDEIVLIPCGGGCPIASAREQWNDGSNTLAIAPGVVVTYDRNYVSNDILRQNGVEVIEILSSELSRGRGGPRCMSMPIIRENIS</sequence>
<comment type="pathway">
    <text evidence="1 6">Amino-acid degradation; L-arginine degradation via ADI pathway; carbamoyl phosphate from L-arginine: step 1/2.</text>
</comment>
<dbReference type="NCBIfam" id="TIGR01078">
    <property type="entry name" value="arcA"/>
    <property type="match status" value="1"/>
</dbReference>
<evidence type="ECO:0000256" key="3">
    <source>
        <dbReference type="ARBA" id="ARBA00022503"/>
    </source>
</evidence>
<dbReference type="GO" id="GO:0019546">
    <property type="term" value="P:L-arginine deiminase pathway"/>
    <property type="evidence" value="ECO:0007669"/>
    <property type="project" value="UniProtKB-UniRule"/>
</dbReference>
<gene>
    <name evidence="6" type="primary">arcA</name>
    <name evidence="8" type="ORF">A361_12190</name>
</gene>
<dbReference type="PANTHER" id="PTHR47271:SF2">
    <property type="entry name" value="ARGININE DEIMINASE"/>
    <property type="match status" value="1"/>
</dbReference>
<dbReference type="Pfam" id="PF02274">
    <property type="entry name" value="ADI"/>
    <property type="match status" value="1"/>
</dbReference>
<keyword evidence="3 6" id="KW-0056">Arginine metabolism</keyword>
<evidence type="ECO:0000313" key="8">
    <source>
        <dbReference type="EMBL" id="AND39869.1"/>
    </source>
</evidence>
<comment type="catalytic activity">
    <reaction evidence="5 6">
        <text>L-arginine + H2O = L-citrulline + NH4(+)</text>
        <dbReference type="Rhea" id="RHEA:19597"/>
        <dbReference type="ChEBI" id="CHEBI:15377"/>
        <dbReference type="ChEBI" id="CHEBI:28938"/>
        <dbReference type="ChEBI" id="CHEBI:32682"/>
        <dbReference type="ChEBI" id="CHEBI:57743"/>
        <dbReference type="EC" id="3.5.3.6"/>
    </reaction>
</comment>
<feature type="active site" description="Amidino-cysteine intermediate" evidence="6 7">
    <location>
        <position position="400"/>
    </location>
</feature>
<dbReference type="InterPro" id="IPR003876">
    <property type="entry name" value="Arg_deiminase"/>
</dbReference>
<dbReference type="GO" id="GO:0016990">
    <property type="term" value="F:arginine deiminase activity"/>
    <property type="evidence" value="ECO:0007669"/>
    <property type="project" value="UniProtKB-UniRule"/>
</dbReference>
<evidence type="ECO:0000256" key="1">
    <source>
        <dbReference type="ARBA" id="ARBA00005213"/>
    </source>
</evidence>
<dbReference type="GO" id="GO:0005737">
    <property type="term" value="C:cytoplasm"/>
    <property type="evidence" value="ECO:0007669"/>
    <property type="project" value="UniProtKB-SubCell"/>
</dbReference>
<dbReference type="PIRSF" id="PIRSF006356">
    <property type="entry name" value="Arg_deiminase"/>
    <property type="match status" value="1"/>
</dbReference>
<dbReference type="EC" id="3.5.3.6" evidence="6"/>
<dbReference type="NCBIfam" id="NF002381">
    <property type="entry name" value="PRK01388.1"/>
    <property type="match status" value="1"/>
</dbReference>
<dbReference type="EMBL" id="CP015506">
    <property type="protein sequence ID" value="AND39869.1"/>
    <property type="molecule type" value="Genomic_DNA"/>
</dbReference>
<dbReference type="PANTHER" id="PTHR47271">
    <property type="entry name" value="ARGININE DEIMINASE"/>
    <property type="match status" value="1"/>
</dbReference>
<dbReference type="RefSeq" id="WP_019380008.1">
    <property type="nucleotide sequence ID" value="NZ_CP015506.1"/>
</dbReference>
<evidence type="ECO:0000256" key="2">
    <source>
        <dbReference type="ARBA" id="ARBA00010206"/>
    </source>
</evidence>
<comment type="subcellular location">
    <subcellularLocation>
        <location evidence="6">Cytoplasm</location>
    </subcellularLocation>
</comment>
<evidence type="ECO:0000256" key="7">
    <source>
        <dbReference type="PIRSR" id="PIRSR006356-1"/>
    </source>
</evidence>
<dbReference type="UniPathway" id="UPA00254">
    <property type="reaction ID" value="UER00364"/>
</dbReference>
<evidence type="ECO:0000313" key="9">
    <source>
        <dbReference type="Proteomes" id="UP000077856"/>
    </source>
</evidence>
<name>A0A160MAM0_9BACI</name>
<comment type="similarity">
    <text evidence="2 6">Belongs to the arginine deiminase family.</text>
</comment>
<dbReference type="eggNOG" id="COG2235">
    <property type="taxonomic scope" value="Bacteria"/>
</dbReference>
<reference evidence="8 9" key="1">
    <citation type="submission" date="2016-04" db="EMBL/GenBank/DDBJ databases">
        <title>Complete genome sequence of Bacillus oceanisediminis strain 2691.</title>
        <authorList>
            <person name="Jeong H."/>
            <person name="Kim H.J."/>
            <person name="Lee D.-W."/>
        </authorList>
    </citation>
    <scope>NUCLEOTIDE SEQUENCE [LARGE SCALE GENOMIC DNA]</scope>
    <source>
        <strain evidence="8 9">2691</strain>
    </source>
</reference>
<accession>A0A160MAM0</accession>
<protein>
    <recommendedName>
        <fullName evidence="6">Arginine deiminase</fullName>
        <shortName evidence="6">ADI</shortName>
        <ecNumber evidence="6">3.5.3.6</ecNumber>
    </recommendedName>
    <alternativeName>
        <fullName evidence="6">Arginine dihydrolase</fullName>
        <shortName evidence="6">AD</shortName>
    </alternativeName>
</protein>
<keyword evidence="4 6" id="KW-0378">Hydrolase</keyword>
<dbReference type="Proteomes" id="UP000077856">
    <property type="component" value="Chromosome"/>
</dbReference>
<keyword evidence="6" id="KW-0963">Cytoplasm</keyword>
<dbReference type="AlphaFoldDB" id="A0A160MAM0"/>
<dbReference type="Gene3D" id="1.10.3930.10">
    <property type="entry name" value="Arginine deiminase"/>
    <property type="match status" value="1"/>
</dbReference>
<dbReference type="SUPFAM" id="SSF55909">
    <property type="entry name" value="Pentein"/>
    <property type="match status" value="1"/>
</dbReference>
<dbReference type="PRINTS" id="PR01466">
    <property type="entry name" value="ARGDEIMINASE"/>
</dbReference>
<evidence type="ECO:0000256" key="4">
    <source>
        <dbReference type="ARBA" id="ARBA00022801"/>
    </source>
</evidence>
<dbReference type="HAMAP" id="MF_00242">
    <property type="entry name" value="Arg_deiminase"/>
    <property type="match status" value="1"/>
</dbReference>
<dbReference type="Gene3D" id="3.75.10.10">
    <property type="entry name" value="L-arginine/glycine Amidinotransferase, Chain A"/>
    <property type="match status" value="1"/>
</dbReference>
<dbReference type="STRING" id="1196031.A361_12190"/>
<organism evidence="8 9">
    <name type="scientific">Cytobacillus oceanisediminis 2691</name>
    <dbReference type="NCBI Taxonomy" id="1196031"/>
    <lineage>
        <taxon>Bacteria</taxon>
        <taxon>Bacillati</taxon>
        <taxon>Bacillota</taxon>
        <taxon>Bacilli</taxon>
        <taxon>Bacillales</taxon>
        <taxon>Bacillaceae</taxon>
        <taxon>Cytobacillus</taxon>
    </lineage>
</organism>
<proteinExistence type="inferred from homology"/>
<dbReference type="KEGG" id="bon:A361_12190"/>
<evidence type="ECO:0000256" key="6">
    <source>
        <dbReference type="HAMAP-Rule" id="MF_00242"/>
    </source>
</evidence>